<keyword evidence="4" id="KW-0812">Transmembrane</keyword>
<proteinExistence type="predicted"/>
<comment type="subcellular location">
    <subcellularLocation>
        <location evidence="1">Nucleus</location>
    </subcellularLocation>
</comment>
<gene>
    <name evidence="5" type="ORF">DIATSA_LOCUS6279</name>
</gene>
<sequence>MDRIVDLIIYTVLNILITAALKGGQWILSSYSPFKEKPNFPGISDLSMEEARLFIYEAKVNNNLDQAVTYMNNLFKEARTKYEQLLQPNATIIKVLRSLYKGELVTSPFTNNTQGSSFVPDSSASSIFRSALHSDSAFSQNPTNTNTSIFGQNSSSSSVFGQNFVQNANVPSVFEQKPSFGTDTAKSIFSQATHNIFNQNQTSQSGFGGGQQTNNVFGPSQTSNIFDKPDTTAKSIFAQANQSVFTTNQPQSDPTSVFASAAQSVFAPSPFSQQQGSSPFLNQHNNSLFSNATPNVFQSNPSSNDNSVYSDIKDLSPKEIEIFKAAEFELGFIPEIPPPHSLCF</sequence>
<evidence type="ECO:0000256" key="4">
    <source>
        <dbReference type="SAM" id="Phobius"/>
    </source>
</evidence>
<evidence type="ECO:0000256" key="1">
    <source>
        <dbReference type="ARBA" id="ARBA00004123"/>
    </source>
</evidence>
<name>A0A9P0C5P1_9NEOP</name>
<evidence type="ECO:0000256" key="3">
    <source>
        <dbReference type="SAM" id="MobiDB-lite"/>
    </source>
</evidence>
<evidence type="ECO:0000256" key="2">
    <source>
        <dbReference type="ARBA" id="ARBA00023242"/>
    </source>
</evidence>
<keyword evidence="6" id="KW-1185">Reference proteome</keyword>
<keyword evidence="2" id="KW-0539">Nucleus</keyword>
<keyword evidence="4" id="KW-0472">Membrane</keyword>
<dbReference type="Proteomes" id="UP001153714">
    <property type="component" value="Chromosome 2"/>
</dbReference>
<dbReference type="InterPro" id="IPR051767">
    <property type="entry name" value="Nucleoporin_NUP42"/>
</dbReference>
<evidence type="ECO:0000313" key="6">
    <source>
        <dbReference type="Proteomes" id="UP001153714"/>
    </source>
</evidence>
<evidence type="ECO:0000313" key="5">
    <source>
        <dbReference type="EMBL" id="CAH0755543.1"/>
    </source>
</evidence>
<feature type="region of interest" description="Disordered" evidence="3">
    <location>
        <begin position="201"/>
        <end position="225"/>
    </location>
</feature>
<reference evidence="5" key="2">
    <citation type="submission" date="2022-10" db="EMBL/GenBank/DDBJ databases">
        <authorList>
            <consortium name="ENA_rothamsted_submissions"/>
            <consortium name="culmorum"/>
            <person name="King R."/>
        </authorList>
    </citation>
    <scope>NUCLEOTIDE SEQUENCE</scope>
</reference>
<accession>A0A9P0C5P1</accession>
<feature type="transmembrane region" description="Helical" evidence="4">
    <location>
        <begin position="7"/>
        <end position="28"/>
    </location>
</feature>
<reference evidence="5" key="1">
    <citation type="submission" date="2021-12" db="EMBL/GenBank/DDBJ databases">
        <authorList>
            <person name="King R."/>
        </authorList>
    </citation>
    <scope>NUCLEOTIDE SEQUENCE</scope>
</reference>
<dbReference type="PANTHER" id="PTHR46527:SF1">
    <property type="entry name" value="NUCLEOPORIN NUP42"/>
    <property type="match status" value="1"/>
</dbReference>
<dbReference type="OrthoDB" id="20729at2759"/>
<organism evidence="5 6">
    <name type="scientific">Diatraea saccharalis</name>
    <name type="common">sugarcane borer</name>
    <dbReference type="NCBI Taxonomy" id="40085"/>
    <lineage>
        <taxon>Eukaryota</taxon>
        <taxon>Metazoa</taxon>
        <taxon>Ecdysozoa</taxon>
        <taxon>Arthropoda</taxon>
        <taxon>Hexapoda</taxon>
        <taxon>Insecta</taxon>
        <taxon>Pterygota</taxon>
        <taxon>Neoptera</taxon>
        <taxon>Endopterygota</taxon>
        <taxon>Lepidoptera</taxon>
        <taxon>Glossata</taxon>
        <taxon>Ditrysia</taxon>
        <taxon>Pyraloidea</taxon>
        <taxon>Crambidae</taxon>
        <taxon>Crambinae</taxon>
        <taxon>Diatraea</taxon>
    </lineage>
</organism>
<dbReference type="AlphaFoldDB" id="A0A9P0C5P1"/>
<keyword evidence="4" id="KW-1133">Transmembrane helix</keyword>
<dbReference type="GO" id="GO:0005634">
    <property type="term" value="C:nucleus"/>
    <property type="evidence" value="ECO:0007669"/>
    <property type="project" value="UniProtKB-SubCell"/>
</dbReference>
<dbReference type="EMBL" id="OU893333">
    <property type="protein sequence ID" value="CAH0755543.1"/>
    <property type="molecule type" value="Genomic_DNA"/>
</dbReference>
<protein>
    <submittedName>
        <fullName evidence="5">Uncharacterized protein</fullName>
    </submittedName>
</protein>
<dbReference type="PANTHER" id="PTHR46527">
    <property type="entry name" value="NUCLEOPORIN-LIKE PROTEIN 2"/>
    <property type="match status" value="1"/>
</dbReference>
<feature type="compositionally biased region" description="Polar residues" evidence="3">
    <location>
        <begin position="216"/>
        <end position="225"/>
    </location>
</feature>